<name>A0A9Q0LQQ7_ANAIG</name>
<proteinExistence type="predicted"/>
<dbReference type="OrthoDB" id="624345at2759"/>
<comment type="caution">
    <text evidence="1">The sequence shown here is derived from an EMBL/GenBank/DDBJ whole genome shotgun (WGS) entry which is preliminary data.</text>
</comment>
<evidence type="ECO:0000313" key="1">
    <source>
        <dbReference type="EMBL" id="KAJ5077282.1"/>
    </source>
</evidence>
<dbReference type="EMBL" id="JAPDFW010000059">
    <property type="protein sequence ID" value="KAJ5077282.1"/>
    <property type="molecule type" value="Genomic_DNA"/>
</dbReference>
<sequence>MEKYSKKLDLIQIGSELFRGMFLNVNDSSNQVHDYSGKSFETLNQLIYFFYHDEFDESKLNQEVIEELEDVKNYFQTNQNSKLNLILNRLKKKKNIITSPYIDRKENQEENQESFVPFDFFD</sequence>
<accession>A0A9Q0LQQ7</accession>
<protein>
    <submittedName>
        <fullName evidence="1">Uncharacterized protein</fullName>
    </submittedName>
</protein>
<reference evidence="1" key="1">
    <citation type="submission" date="2022-10" db="EMBL/GenBank/DDBJ databases">
        <title>Novel sulphate-reducing endosymbionts in the free-living metamonad Anaeramoeba.</title>
        <authorList>
            <person name="Jerlstrom-Hultqvist J."/>
            <person name="Cepicka I."/>
            <person name="Gallot-Lavallee L."/>
            <person name="Salas-Leiva D."/>
            <person name="Curtis B.A."/>
            <person name="Zahonova K."/>
            <person name="Pipaliya S."/>
            <person name="Dacks J."/>
            <person name="Roger A.J."/>
        </authorList>
    </citation>
    <scope>NUCLEOTIDE SEQUENCE</scope>
    <source>
        <strain evidence="1">BMAN</strain>
    </source>
</reference>
<gene>
    <name evidence="1" type="ORF">M0811_00602</name>
</gene>
<dbReference type="AlphaFoldDB" id="A0A9Q0LQQ7"/>
<dbReference type="Proteomes" id="UP001149090">
    <property type="component" value="Unassembled WGS sequence"/>
</dbReference>
<keyword evidence="2" id="KW-1185">Reference proteome</keyword>
<organism evidence="1 2">
    <name type="scientific">Anaeramoeba ignava</name>
    <name type="common">Anaerobic marine amoeba</name>
    <dbReference type="NCBI Taxonomy" id="1746090"/>
    <lineage>
        <taxon>Eukaryota</taxon>
        <taxon>Metamonada</taxon>
        <taxon>Anaeramoebidae</taxon>
        <taxon>Anaeramoeba</taxon>
    </lineage>
</organism>
<evidence type="ECO:0000313" key="2">
    <source>
        <dbReference type="Proteomes" id="UP001149090"/>
    </source>
</evidence>